<evidence type="ECO:0000313" key="15">
    <source>
        <dbReference type="EMBL" id="CAG9765628.1"/>
    </source>
</evidence>
<feature type="domain" description="THAP-type" evidence="14">
    <location>
        <begin position="1"/>
        <end position="90"/>
    </location>
</feature>
<keyword evidence="10" id="KW-0539">Nucleus</keyword>
<dbReference type="Pfam" id="PF05485">
    <property type="entry name" value="THAP"/>
    <property type="match status" value="1"/>
</dbReference>
<evidence type="ECO:0000256" key="5">
    <source>
        <dbReference type="ARBA" id="ARBA00022833"/>
    </source>
</evidence>
<dbReference type="InterPro" id="IPR026516">
    <property type="entry name" value="THAP1/10"/>
</dbReference>
<evidence type="ECO:0000256" key="3">
    <source>
        <dbReference type="ARBA" id="ARBA00022723"/>
    </source>
</evidence>
<comment type="subcellular location">
    <subcellularLocation>
        <location evidence="1">Nucleus</location>
        <location evidence="1">Nucleoplasm</location>
    </subcellularLocation>
</comment>
<organism evidence="15 16">
    <name type="scientific">Ceutorhynchus assimilis</name>
    <name type="common">cabbage seed weevil</name>
    <dbReference type="NCBI Taxonomy" id="467358"/>
    <lineage>
        <taxon>Eukaryota</taxon>
        <taxon>Metazoa</taxon>
        <taxon>Ecdysozoa</taxon>
        <taxon>Arthropoda</taxon>
        <taxon>Hexapoda</taxon>
        <taxon>Insecta</taxon>
        <taxon>Pterygota</taxon>
        <taxon>Neoptera</taxon>
        <taxon>Endopterygota</taxon>
        <taxon>Coleoptera</taxon>
        <taxon>Polyphaga</taxon>
        <taxon>Cucujiformia</taxon>
        <taxon>Curculionidae</taxon>
        <taxon>Ceutorhynchinae</taxon>
        <taxon>Ceutorhynchus</taxon>
    </lineage>
</organism>
<feature type="compositionally biased region" description="Polar residues" evidence="13">
    <location>
        <begin position="115"/>
        <end position="133"/>
    </location>
</feature>
<protein>
    <recommendedName>
        <fullName evidence="14">THAP-type domain-containing protein</fullName>
    </recommendedName>
</protein>
<name>A0A9N9MRI7_9CUCU</name>
<keyword evidence="9" id="KW-0804">Transcription</keyword>
<keyword evidence="8 12" id="KW-0238">DNA-binding</keyword>
<dbReference type="SMART" id="SM00980">
    <property type="entry name" value="THAP"/>
    <property type="match status" value="1"/>
</dbReference>
<dbReference type="GO" id="GO:0005654">
    <property type="term" value="C:nucleoplasm"/>
    <property type="evidence" value="ECO:0007669"/>
    <property type="project" value="UniProtKB-SubCell"/>
</dbReference>
<evidence type="ECO:0000256" key="6">
    <source>
        <dbReference type="ARBA" id="ARBA00023015"/>
    </source>
</evidence>
<evidence type="ECO:0000256" key="2">
    <source>
        <dbReference type="ARBA" id="ARBA00006177"/>
    </source>
</evidence>
<dbReference type="InterPro" id="IPR006612">
    <property type="entry name" value="THAP_Znf"/>
</dbReference>
<dbReference type="OrthoDB" id="6778567at2759"/>
<keyword evidence="6" id="KW-0805">Transcription regulation</keyword>
<dbReference type="SMART" id="SM00692">
    <property type="entry name" value="DM3"/>
    <property type="match status" value="1"/>
</dbReference>
<dbReference type="EMBL" id="OU892279">
    <property type="protein sequence ID" value="CAG9765628.1"/>
    <property type="molecule type" value="Genomic_DNA"/>
</dbReference>
<keyword evidence="11" id="KW-0131">Cell cycle</keyword>
<keyword evidence="7" id="KW-0175">Coiled coil</keyword>
<dbReference type="PROSITE" id="PS50950">
    <property type="entry name" value="ZF_THAP"/>
    <property type="match status" value="1"/>
</dbReference>
<evidence type="ECO:0000259" key="14">
    <source>
        <dbReference type="PROSITE" id="PS50950"/>
    </source>
</evidence>
<accession>A0A9N9MRI7</accession>
<dbReference type="PANTHER" id="PTHR46600">
    <property type="entry name" value="THAP DOMAIN-CONTAINING"/>
    <property type="match status" value="1"/>
</dbReference>
<dbReference type="SUPFAM" id="SSF57716">
    <property type="entry name" value="Glucocorticoid receptor-like (DNA-binding domain)"/>
    <property type="match status" value="1"/>
</dbReference>
<evidence type="ECO:0000256" key="4">
    <source>
        <dbReference type="ARBA" id="ARBA00022771"/>
    </source>
</evidence>
<keyword evidence="5" id="KW-0862">Zinc</keyword>
<evidence type="ECO:0000256" key="1">
    <source>
        <dbReference type="ARBA" id="ARBA00004642"/>
    </source>
</evidence>
<evidence type="ECO:0000313" key="16">
    <source>
        <dbReference type="Proteomes" id="UP001152799"/>
    </source>
</evidence>
<reference evidence="15" key="1">
    <citation type="submission" date="2022-01" db="EMBL/GenBank/DDBJ databases">
        <authorList>
            <person name="King R."/>
        </authorList>
    </citation>
    <scope>NUCLEOTIDE SEQUENCE</scope>
</reference>
<dbReference type="PANTHER" id="PTHR46600:SF1">
    <property type="entry name" value="THAP DOMAIN-CONTAINING PROTEIN 1"/>
    <property type="match status" value="1"/>
</dbReference>
<proteinExistence type="inferred from homology"/>
<gene>
    <name evidence="15" type="ORF">CEUTPL_LOCUS6233</name>
</gene>
<keyword evidence="3" id="KW-0479">Metal-binding</keyword>
<evidence type="ECO:0000256" key="11">
    <source>
        <dbReference type="ARBA" id="ARBA00023306"/>
    </source>
</evidence>
<comment type="similarity">
    <text evidence="2">Belongs to the THAP1 family.</text>
</comment>
<dbReference type="GO" id="GO:0008270">
    <property type="term" value="F:zinc ion binding"/>
    <property type="evidence" value="ECO:0007669"/>
    <property type="project" value="UniProtKB-KW"/>
</dbReference>
<feature type="region of interest" description="Disordered" evidence="13">
    <location>
        <begin position="103"/>
        <end position="148"/>
    </location>
</feature>
<evidence type="ECO:0000256" key="10">
    <source>
        <dbReference type="ARBA" id="ARBA00023242"/>
    </source>
</evidence>
<keyword evidence="4 12" id="KW-0863">Zinc-finger</keyword>
<evidence type="ECO:0000256" key="7">
    <source>
        <dbReference type="ARBA" id="ARBA00023054"/>
    </source>
</evidence>
<keyword evidence="16" id="KW-1185">Reference proteome</keyword>
<sequence length="207" mass="23253">MGFVCCVPGCKNKSNSGDNGNGIQLHRFPNNQQLFDLWLAAIGRPDLNQKPLENVRACYRVCSVHFAREPDLMDSRRQSNIPNDAVPTLLLSNSVELPATRAETHPNAATKKQLGKQQNGNNSDSISKKQTMTPARARRSPSISEAKTSSDLDIQTKIIVFNIYSNLKKENDDFSENQILERISEMTKINLKVVCEVIQERCNQPRK</sequence>
<evidence type="ECO:0000256" key="9">
    <source>
        <dbReference type="ARBA" id="ARBA00023163"/>
    </source>
</evidence>
<dbReference type="Proteomes" id="UP001152799">
    <property type="component" value="Chromosome 3"/>
</dbReference>
<dbReference type="AlphaFoldDB" id="A0A9N9MRI7"/>
<evidence type="ECO:0000256" key="8">
    <source>
        <dbReference type="ARBA" id="ARBA00023125"/>
    </source>
</evidence>
<evidence type="ECO:0000256" key="13">
    <source>
        <dbReference type="SAM" id="MobiDB-lite"/>
    </source>
</evidence>
<evidence type="ECO:0000256" key="12">
    <source>
        <dbReference type="PROSITE-ProRule" id="PRU00309"/>
    </source>
</evidence>
<dbReference type="GO" id="GO:0043565">
    <property type="term" value="F:sequence-specific DNA binding"/>
    <property type="evidence" value="ECO:0007669"/>
    <property type="project" value="InterPro"/>
</dbReference>